<feature type="domain" description="PKD" evidence="2">
    <location>
        <begin position="25"/>
        <end position="101"/>
    </location>
</feature>
<dbReference type="SUPFAM" id="SSF49299">
    <property type="entry name" value="PKD domain"/>
    <property type="match status" value="1"/>
</dbReference>
<comment type="caution">
    <text evidence="3">The sequence shown here is derived from an EMBL/GenBank/DDBJ whole genome shotgun (WGS) entry which is preliminary data.</text>
</comment>
<gene>
    <name evidence="3" type="ORF">GO755_32945</name>
</gene>
<evidence type="ECO:0000313" key="3">
    <source>
        <dbReference type="EMBL" id="MVM34883.1"/>
    </source>
</evidence>
<dbReference type="Proteomes" id="UP000436006">
    <property type="component" value="Unassembled WGS sequence"/>
</dbReference>
<dbReference type="RefSeq" id="WP_157589704.1">
    <property type="nucleotide sequence ID" value="NZ_WPIN01000019.1"/>
</dbReference>
<protein>
    <recommendedName>
        <fullName evidence="2">PKD domain-containing protein</fullName>
    </recommendedName>
</protein>
<organism evidence="3 4">
    <name type="scientific">Spirosoma arboris</name>
    <dbReference type="NCBI Taxonomy" id="2682092"/>
    <lineage>
        <taxon>Bacteria</taxon>
        <taxon>Pseudomonadati</taxon>
        <taxon>Bacteroidota</taxon>
        <taxon>Cytophagia</taxon>
        <taxon>Cytophagales</taxon>
        <taxon>Cytophagaceae</taxon>
        <taxon>Spirosoma</taxon>
    </lineage>
</organism>
<evidence type="ECO:0000256" key="1">
    <source>
        <dbReference type="SAM" id="SignalP"/>
    </source>
</evidence>
<feature type="signal peptide" evidence="1">
    <location>
        <begin position="1"/>
        <end position="19"/>
    </location>
</feature>
<reference evidence="3 4" key="1">
    <citation type="submission" date="2019-12" db="EMBL/GenBank/DDBJ databases">
        <title>Spirosoma sp. HMF4905 genome sequencing and assembly.</title>
        <authorList>
            <person name="Kang H."/>
            <person name="Cha I."/>
            <person name="Kim H."/>
            <person name="Joh K."/>
        </authorList>
    </citation>
    <scope>NUCLEOTIDE SEQUENCE [LARGE SCALE GENOMIC DNA]</scope>
    <source>
        <strain evidence="3 4">HMF4905</strain>
    </source>
</reference>
<dbReference type="InterPro" id="IPR013783">
    <property type="entry name" value="Ig-like_fold"/>
</dbReference>
<accession>A0A7K1SMJ2</accession>
<name>A0A7K1SMJ2_9BACT</name>
<dbReference type="EMBL" id="WPIN01000019">
    <property type="protein sequence ID" value="MVM34883.1"/>
    <property type="molecule type" value="Genomic_DNA"/>
</dbReference>
<sequence>MKLRTLSLSLATLSLCAVACHKDVQPRPTADFTYQIISSSPLEQVIQFTNTSKNADRFQWLTSDNNAVTTTNVTAHYTENGRKVISLTAKNDVGEDTKIQNIDIYGLATTGDFIFYTNIGDKGDISVYVNNVLQGKINKYYSSGTPACGEQGSVTVTLPPGNYPFTAKSQGLFPYNWSGTLTIVRGVCRSTQLTK</sequence>
<dbReference type="InterPro" id="IPR000601">
    <property type="entry name" value="PKD_dom"/>
</dbReference>
<keyword evidence="1" id="KW-0732">Signal</keyword>
<proteinExistence type="predicted"/>
<dbReference type="AlphaFoldDB" id="A0A7K1SMJ2"/>
<dbReference type="Pfam" id="PF18911">
    <property type="entry name" value="PKD_4"/>
    <property type="match status" value="1"/>
</dbReference>
<dbReference type="InterPro" id="IPR035986">
    <property type="entry name" value="PKD_dom_sf"/>
</dbReference>
<evidence type="ECO:0000313" key="4">
    <source>
        <dbReference type="Proteomes" id="UP000436006"/>
    </source>
</evidence>
<evidence type="ECO:0000259" key="2">
    <source>
        <dbReference type="Pfam" id="PF18911"/>
    </source>
</evidence>
<keyword evidence="4" id="KW-1185">Reference proteome</keyword>
<feature type="chain" id="PRO_5029633061" description="PKD domain-containing protein" evidence="1">
    <location>
        <begin position="20"/>
        <end position="195"/>
    </location>
</feature>
<dbReference type="Gene3D" id="2.60.40.10">
    <property type="entry name" value="Immunoglobulins"/>
    <property type="match status" value="1"/>
</dbReference>